<feature type="compositionally biased region" description="Polar residues" evidence="7">
    <location>
        <begin position="1165"/>
        <end position="1178"/>
    </location>
</feature>
<feature type="region of interest" description="Disordered" evidence="7">
    <location>
        <begin position="385"/>
        <end position="419"/>
    </location>
</feature>
<dbReference type="PANTHER" id="PTHR46156">
    <property type="entry name" value="CCCH ZINGC FINGER"/>
    <property type="match status" value="1"/>
</dbReference>
<feature type="region of interest" description="Disordered" evidence="7">
    <location>
        <begin position="1840"/>
        <end position="1864"/>
    </location>
</feature>
<evidence type="ECO:0000313" key="10">
    <source>
        <dbReference type="Proteomes" id="UP001141806"/>
    </source>
</evidence>
<gene>
    <name evidence="9" type="ORF">NE237_018429</name>
</gene>
<dbReference type="Proteomes" id="UP001141806">
    <property type="component" value="Unassembled WGS sequence"/>
</dbReference>
<dbReference type="EMBL" id="JAMYWD010000007">
    <property type="protein sequence ID" value="KAJ4966580.1"/>
    <property type="molecule type" value="Genomic_DNA"/>
</dbReference>
<feature type="region of interest" description="Disordered" evidence="7">
    <location>
        <begin position="967"/>
        <end position="990"/>
    </location>
</feature>
<sequence>MSPYRSASDGNFIDRKRFVDDRESGHFREYPNDGFERNQNDELFYDQSDKRVSTSGSSHSNYFRNRISLNAVSSRNHAQSAGNHDMNFDFDSDNGRSWDGRGAGDSTNEGRIWVPARMNSRDTGSFVRGVEMGDKEIMGEDDIRVASGKRFSYTTKMGKFNNRAGNEGSQEIVHTPKKKPQKLSALQRIQLGKAIPRKVHSSAYFDDSNSGSFRSKGPLVFSDQRFEGERVGSPVELDVSFKSNALVAKQVMTPSSPVVGSDGSSTPNKTKRIKRVMTLASVSSSSRLTEFHEGLINGDGSSLGLDDALRYDKGPMQLEKKHTDSGTGVMDDVGSQPCPSGVNLSIGKNAKEGSPGAMTSTKDHTDVNVSHDVKSAVKVKKKRKIVASRPSLSGSQASEIRKESINATLSSDKDRKWSEEKMSNSAVQAIKNVDLQPCPNAVTVLLEEDAVQRSAVAMVSEKEDNKVVSNIEVAPNVEKIKKDIHRFPGLSSSQVSEIHEGTVTTNSSLHGAEVNLGAAKNPSHLDDDGAVSNVMPPNDDVSHDHTNGHSALLESSVVEGSPETRIGMTGNANFVSDGTCTPKSSEKAKVKSPPPACLSSRPSESHEKLVNGDSLIHCVDAVSSSDKIPVDSAEKVPVSGTGARGDFAKQLCPYVVGVSLGNSAVKGSPEATNFVRDVLNVESNGTSTHKTKRKRKVQASKIHEGLINRNSSNNSEDPTSSLGNVSTQSKEKSTVSEIGNMGNVALLPSPNGIAVRGKITTVKGSPKAVNIAKSVPNFDSNGMCVPNIKRQRKGLDALLDLSSSRASDIHGGPINTDSSLHDLNATTDSEKVHVCAEEQKVAVSCIGYVDSVALQRCPNEDSDLLEHSSLKESPNVIDSVIEGSSESIIKLQHPNADSSSFVGESAVLDLHSRGDHPNNAIPGVAMTSCQKCPLQDDSLGPLGKGCGRGREEQREQDTSEVDCMLRRENSKDSSVLHPRAQGQSGGVPLDNQTFLDESPPRVVIEGNASNHILKDEWPSTSDYLCLSVDIISDSSGKQMKSVPDRSFKIVSPESLSTVPEICIQNIEQSVTNICDEKFHRDNYKPDKKTIVKDASTLNANKLCEFTPDVNRRSGKLSSQVTRQPSPNPKVTVGELNGKKISQTGGVPRGFQGRSSLVSKTFKDTAPSTHIANSRTWQRMDNPPPSLAGKKSSSSASPSQRQSPKKLGKVQSTSYIRKGNSLVRKAAPMAAFPQGSRNLSTIVNPSSAVGRDKTQKITASECKGNSGEPLSSRKGGANPSFESLKTPPLPQSCKLQNTTTKSLQDSVYHPSNDPLSEGGSEATPDCTIVTENEDASKHAKTCENQANLSNNFGIQSISKDGNLQSSKMNIVYVKHKSNQLIAASSPGIRDPSINVPEKTQALSSSISSDCYYKRSKNQLIRNVQIPGIQVRQCVAINDDSSNSEGQRVSTVPSLKFSRSLSKRRFHKGLGKTCKSSKFSLVWTLHGTNSKDEDKKALQCQKVWPYLFPWKRMAYWKHCRHVSVSMSNRSSISLISKKLLLSRKRDTVYTRSTGGFSLRKSKVLSIGGSNLKWSKSIEKRSKKFNEEATLAVAAAERKKREHKGSACAIASAKNRNQSSRERVFRIGSDRYKMDPSRRTLQRIADEKSGAVHPHSGNETRKSVVPRRLLIGNDEYVRIGNGNQLIRDPKKLIRFLASEKVRWSLHTARLRLGRKQRYCQFFTRFGKCNKDDGKCPYIHDPTKVAVCTKFLKGLCDNTNCKLTHKVIPERMQDCSYFLQGLCTNENCPYRHVNVNPGAPVCEGFLRGYCVDGDECCKKHSYVCPEFEATGICPQGSMCKLHHPKNQNKGKKRKRSKDRKNKRARYFGSSLTDASENSTVASNKPAVQNNIDIFYQEGRYVDYIGLDVSDEEAGETTNLTDRHTTLCDSDPSELAPDDMGDLIKPVRILNRNLT</sequence>
<evidence type="ECO:0000259" key="8">
    <source>
        <dbReference type="PROSITE" id="PS50103"/>
    </source>
</evidence>
<feature type="domain" description="C3H1-type" evidence="8">
    <location>
        <begin position="1765"/>
        <end position="1791"/>
    </location>
</feature>
<feature type="domain" description="C3H1-type" evidence="8">
    <location>
        <begin position="1710"/>
        <end position="1739"/>
    </location>
</feature>
<feature type="compositionally biased region" description="Basic residues" evidence="7">
    <location>
        <begin position="1840"/>
        <end position="1861"/>
    </location>
</feature>
<keyword evidence="5" id="KW-0238">DNA-binding</keyword>
<evidence type="ECO:0000256" key="3">
    <source>
        <dbReference type="ARBA" id="ARBA00022771"/>
    </source>
</evidence>
<dbReference type="GO" id="GO:0008270">
    <property type="term" value="F:zinc ion binding"/>
    <property type="evidence" value="ECO:0007669"/>
    <property type="project" value="UniProtKB-KW"/>
</dbReference>
<feature type="compositionally biased region" description="Polar residues" evidence="7">
    <location>
        <begin position="1235"/>
        <end position="1246"/>
    </location>
</feature>
<name>A0A9Q0QNX3_9MAGN</name>
<dbReference type="OrthoDB" id="3247158at2759"/>
<keyword evidence="10" id="KW-1185">Reference proteome</keyword>
<keyword evidence="2" id="KW-0677">Repeat</keyword>
<proteinExistence type="predicted"/>
<dbReference type="GO" id="GO:0003677">
    <property type="term" value="F:DNA binding"/>
    <property type="evidence" value="ECO:0007669"/>
    <property type="project" value="UniProtKB-KW"/>
</dbReference>
<feature type="zinc finger region" description="C3H1-type" evidence="6">
    <location>
        <begin position="1814"/>
        <end position="1842"/>
    </location>
</feature>
<keyword evidence="3 6" id="KW-0863">Zinc-finger</keyword>
<evidence type="ECO:0000256" key="7">
    <source>
        <dbReference type="SAM" id="MobiDB-lite"/>
    </source>
</evidence>
<feature type="region of interest" description="Disordered" evidence="7">
    <location>
        <begin position="685"/>
        <end position="735"/>
    </location>
</feature>
<dbReference type="InterPro" id="IPR000571">
    <property type="entry name" value="Znf_CCCH"/>
</dbReference>
<evidence type="ECO:0000256" key="1">
    <source>
        <dbReference type="ARBA" id="ARBA00022723"/>
    </source>
</evidence>
<dbReference type="FunFam" id="4.10.1000.10:FF:000008">
    <property type="entry name" value="zinc finger CCCH domain-containing protein 3"/>
    <property type="match status" value="1"/>
</dbReference>
<feature type="domain" description="C3H1-type" evidence="8">
    <location>
        <begin position="1814"/>
        <end position="1842"/>
    </location>
</feature>
<protein>
    <recommendedName>
        <fullName evidence="8">C3H1-type domain-containing protein</fullName>
    </recommendedName>
</protein>
<feature type="region of interest" description="Disordered" evidence="7">
    <location>
        <begin position="569"/>
        <end position="605"/>
    </location>
</feature>
<feature type="compositionally biased region" description="Polar residues" evidence="7">
    <location>
        <begin position="570"/>
        <end position="583"/>
    </location>
</feature>
<accession>A0A9Q0QNX3</accession>
<feature type="zinc finger region" description="C3H1-type" evidence="6">
    <location>
        <begin position="1710"/>
        <end position="1739"/>
    </location>
</feature>
<feature type="compositionally biased region" description="Basic residues" evidence="7">
    <location>
        <begin position="689"/>
        <end position="698"/>
    </location>
</feature>
<feature type="zinc finger region" description="C3H1-type" evidence="6">
    <location>
        <begin position="1765"/>
        <end position="1791"/>
    </location>
</feature>
<feature type="compositionally biased region" description="Polar residues" evidence="7">
    <location>
        <begin position="708"/>
        <end position="728"/>
    </location>
</feature>
<evidence type="ECO:0000313" key="9">
    <source>
        <dbReference type="EMBL" id="KAJ4966580.1"/>
    </source>
</evidence>
<keyword evidence="1 6" id="KW-0479">Metal-binding</keyword>
<feature type="region of interest" description="Disordered" evidence="7">
    <location>
        <begin position="1110"/>
        <end position="1220"/>
    </location>
</feature>
<reference evidence="9" key="1">
    <citation type="journal article" date="2023" name="Plant J.">
        <title>The genome of the king protea, Protea cynaroides.</title>
        <authorList>
            <person name="Chang J."/>
            <person name="Duong T.A."/>
            <person name="Schoeman C."/>
            <person name="Ma X."/>
            <person name="Roodt D."/>
            <person name="Barker N."/>
            <person name="Li Z."/>
            <person name="Van de Peer Y."/>
            <person name="Mizrachi E."/>
        </authorList>
    </citation>
    <scope>NUCLEOTIDE SEQUENCE</scope>
    <source>
        <tissue evidence="9">Young leaves</tissue>
    </source>
</reference>
<feature type="compositionally biased region" description="Low complexity" evidence="7">
    <location>
        <begin position="1186"/>
        <end position="1201"/>
    </location>
</feature>
<organism evidence="9 10">
    <name type="scientific">Protea cynaroides</name>
    <dbReference type="NCBI Taxonomy" id="273540"/>
    <lineage>
        <taxon>Eukaryota</taxon>
        <taxon>Viridiplantae</taxon>
        <taxon>Streptophyta</taxon>
        <taxon>Embryophyta</taxon>
        <taxon>Tracheophyta</taxon>
        <taxon>Spermatophyta</taxon>
        <taxon>Magnoliopsida</taxon>
        <taxon>Proteales</taxon>
        <taxon>Proteaceae</taxon>
        <taxon>Protea</taxon>
    </lineage>
</organism>
<evidence type="ECO:0000256" key="5">
    <source>
        <dbReference type="ARBA" id="ARBA00023125"/>
    </source>
</evidence>
<evidence type="ECO:0000256" key="2">
    <source>
        <dbReference type="ARBA" id="ARBA00022737"/>
    </source>
</evidence>
<feature type="compositionally biased region" description="Polar residues" evidence="7">
    <location>
        <begin position="1292"/>
        <end position="1304"/>
    </location>
</feature>
<evidence type="ECO:0000256" key="4">
    <source>
        <dbReference type="ARBA" id="ARBA00022833"/>
    </source>
</evidence>
<dbReference type="GO" id="GO:0005634">
    <property type="term" value="C:nucleus"/>
    <property type="evidence" value="ECO:0007669"/>
    <property type="project" value="UniProtKB-ARBA"/>
</dbReference>
<feature type="compositionally biased region" description="Polar residues" evidence="7">
    <location>
        <begin position="1115"/>
        <end position="1124"/>
    </location>
</feature>
<dbReference type="PANTHER" id="PTHR46156:SF1">
    <property type="entry name" value="ZINC FINGER CCCH DOMAIN-CONTAINING PROTEIN 3"/>
    <property type="match status" value="1"/>
</dbReference>
<dbReference type="FunFam" id="4.10.1000.10:FF:000022">
    <property type="entry name" value="Zinc finger CCCH domain-containing protein 7"/>
    <property type="match status" value="1"/>
</dbReference>
<dbReference type="SMART" id="SM00356">
    <property type="entry name" value="ZnF_C3H1"/>
    <property type="match status" value="5"/>
</dbReference>
<dbReference type="PROSITE" id="PS50103">
    <property type="entry name" value="ZF_C3H1"/>
    <property type="match status" value="3"/>
</dbReference>
<dbReference type="Gene3D" id="4.10.1000.10">
    <property type="entry name" value="Zinc finger, CCCH-type"/>
    <property type="match status" value="2"/>
</dbReference>
<comment type="caution">
    <text evidence="9">The sequence shown here is derived from an EMBL/GenBank/DDBJ whole genome shotgun (WGS) entry which is preliminary data.</text>
</comment>
<evidence type="ECO:0000256" key="6">
    <source>
        <dbReference type="PROSITE-ProRule" id="PRU00723"/>
    </source>
</evidence>
<keyword evidence="4 6" id="KW-0862">Zinc</keyword>
<feature type="region of interest" description="Disordered" evidence="7">
    <location>
        <begin position="1235"/>
        <end position="1321"/>
    </location>
</feature>